<evidence type="ECO:0000256" key="5">
    <source>
        <dbReference type="ARBA" id="ARBA00023235"/>
    </source>
</evidence>
<evidence type="ECO:0000256" key="4">
    <source>
        <dbReference type="ARBA" id="ARBA00023110"/>
    </source>
</evidence>
<dbReference type="EMBL" id="JWZX01002347">
    <property type="protein sequence ID" value="KOO29841.1"/>
    <property type="molecule type" value="Genomic_DNA"/>
</dbReference>
<feature type="domain" description="PPIase FKBP-type" evidence="8">
    <location>
        <begin position="121"/>
        <end position="212"/>
    </location>
</feature>
<dbReference type="Gene3D" id="3.40.50.300">
    <property type="entry name" value="P-loop containing nucleotide triphosphate hydrolases"/>
    <property type="match status" value="1"/>
</dbReference>
<dbReference type="InterPro" id="IPR001179">
    <property type="entry name" value="PPIase_FKBP_dom"/>
</dbReference>
<dbReference type="GO" id="GO:0003755">
    <property type="term" value="F:peptidyl-prolyl cis-trans isomerase activity"/>
    <property type="evidence" value="ECO:0007669"/>
    <property type="project" value="UniProtKB-KW"/>
</dbReference>
<keyword evidence="5 6" id="KW-0413">Isomerase</keyword>
<dbReference type="PANTHER" id="PTHR43811">
    <property type="entry name" value="FKBP-TYPE PEPTIDYL-PROLYL CIS-TRANS ISOMERASE FKPA"/>
    <property type="match status" value="1"/>
</dbReference>
<comment type="caution">
    <text evidence="9">The sequence shown here is derived from an EMBL/GenBank/DDBJ whole genome shotgun (WGS) entry which is preliminary data.</text>
</comment>
<keyword evidence="4 6" id="KW-0697">Rotamase</keyword>
<sequence>MVGSAAATPTRAASPDVLRKKGVAEERRKSIKGQQGLSPRAEAAFQAKAAKAYMGHLRAVESAAAKHFAARGPPTEIGTNAEDLAWLENNKTAPGVVVLPCGLQYKVIKSAKSGAKSPKVDTPCDVHYRGKLLGSGAEFYCSYAKTAEPERHVANRIIQGWTVALQLMGVGDKWMLFVPSELGYGDAGSTNGWKNIPPHAALIFELELCAVRSEAAPPKVHRPPGMSTEELIELAATVVPTKPLGSPAPTLMPTGAEENASINGTEDPPVTMGGLFDRSATPKVAQRRPLSAWHPHAVRATTRVIDTVGFHDTTAPAAVAMRRFSAFEQLLPAEGGVDLFLFVLPYGRFSSAAEAALDAFVACCGEAALEHTVLVFTRCRLSYDELKAELMRSAPPSLRRIIPRLAFPSVLGVDVLAQPIASRDMLRTGVDEAIAGLEGQRYSRPALADAIEEYGGGQDEKERAAFAAAVSDWRKGGEDASQ</sequence>
<evidence type="ECO:0000256" key="2">
    <source>
        <dbReference type="ARBA" id="ARBA00013194"/>
    </source>
</evidence>
<dbReference type="Pfam" id="PF04548">
    <property type="entry name" value="AIG1"/>
    <property type="match status" value="1"/>
</dbReference>
<evidence type="ECO:0000313" key="10">
    <source>
        <dbReference type="Proteomes" id="UP000037460"/>
    </source>
</evidence>
<dbReference type="Pfam" id="PF01346">
    <property type="entry name" value="FKBP_N"/>
    <property type="match status" value="1"/>
</dbReference>
<dbReference type="InterPro" id="IPR046357">
    <property type="entry name" value="PPIase_dom_sf"/>
</dbReference>
<feature type="compositionally biased region" description="Low complexity" evidence="7">
    <location>
        <begin position="1"/>
        <end position="15"/>
    </location>
</feature>
<evidence type="ECO:0000313" key="9">
    <source>
        <dbReference type="EMBL" id="KOO29841.1"/>
    </source>
</evidence>
<dbReference type="GO" id="GO:0005525">
    <property type="term" value="F:GTP binding"/>
    <property type="evidence" value="ECO:0007669"/>
    <property type="project" value="InterPro"/>
</dbReference>
<evidence type="ECO:0000259" key="8">
    <source>
        <dbReference type="PROSITE" id="PS50059"/>
    </source>
</evidence>
<dbReference type="InterPro" id="IPR006703">
    <property type="entry name" value="G_AIG1"/>
</dbReference>
<dbReference type="Pfam" id="PF00254">
    <property type="entry name" value="FKBP_C"/>
    <property type="match status" value="1"/>
</dbReference>
<reference evidence="10" key="1">
    <citation type="journal article" date="2015" name="PLoS Genet.">
        <title>Genome Sequence and Transcriptome Analyses of Chrysochromulina tobin: Metabolic Tools for Enhanced Algal Fitness in the Prominent Order Prymnesiales (Haptophyceae).</title>
        <authorList>
            <person name="Hovde B.T."/>
            <person name="Deodato C.R."/>
            <person name="Hunsperger H.M."/>
            <person name="Ryken S.A."/>
            <person name="Yost W."/>
            <person name="Jha R.K."/>
            <person name="Patterson J."/>
            <person name="Monnat R.J. Jr."/>
            <person name="Barlow S.B."/>
            <person name="Starkenburg S.R."/>
            <person name="Cattolico R.A."/>
        </authorList>
    </citation>
    <scope>NUCLEOTIDE SEQUENCE</scope>
    <source>
        <strain evidence="10">CCMP291</strain>
    </source>
</reference>
<evidence type="ECO:0000256" key="3">
    <source>
        <dbReference type="ARBA" id="ARBA00022741"/>
    </source>
</evidence>
<name>A0A0M0JT61_9EUKA</name>
<evidence type="ECO:0000256" key="1">
    <source>
        <dbReference type="ARBA" id="ARBA00000971"/>
    </source>
</evidence>
<dbReference type="Gene3D" id="3.10.50.40">
    <property type="match status" value="1"/>
</dbReference>
<dbReference type="Proteomes" id="UP000037460">
    <property type="component" value="Unassembled WGS sequence"/>
</dbReference>
<dbReference type="GO" id="GO:0006457">
    <property type="term" value="P:protein folding"/>
    <property type="evidence" value="ECO:0007669"/>
    <property type="project" value="InterPro"/>
</dbReference>
<evidence type="ECO:0000256" key="6">
    <source>
        <dbReference type="PROSITE-ProRule" id="PRU00277"/>
    </source>
</evidence>
<gene>
    <name evidence="9" type="ORF">Ctob_008033</name>
</gene>
<feature type="compositionally biased region" description="Basic and acidic residues" evidence="7">
    <location>
        <begin position="17"/>
        <end position="28"/>
    </location>
</feature>
<dbReference type="InterPro" id="IPR027417">
    <property type="entry name" value="P-loop_NTPase"/>
</dbReference>
<organism evidence="9 10">
    <name type="scientific">Chrysochromulina tobinii</name>
    <dbReference type="NCBI Taxonomy" id="1460289"/>
    <lineage>
        <taxon>Eukaryota</taxon>
        <taxon>Haptista</taxon>
        <taxon>Haptophyta</taxon>
        <taxon>Prymnesiophyceae</taxon>
        <taxon>Prymnesiales</taxon>
        <taxon>Chrysochromulinaceae</taxon>
        <taxon>Chrysochromulina</taxon>
    </lineage>
</organism>
<comment type="catalytic activity">
    <reaction evidence="1 6">
        <text>[protein]-peptidylproline (omega=180) = [protein]-peptidylproline (omega=0)</text>
        <dbReference type="Rhea" id="RHEA:16237"/>
        <dbReference type="Rhea" id="RHEA-COMP:10747"/>
        <dbReference type="Rhea" id="RHEA-COMP:10748"/>
        <dbReference type="ChEBI" id="CHEBI:83833"/>
        <dbReference type="ChEBI" id="CHEBI:83834"/>
        <dbReference type="EC" id="5.2.1.8"/>
    </reaction>
</comment>
<evidence type="ECO:0000256" key="7">
    <source>
        <dbReference type="SAM" id="MobiDB-lite"/>
    </source>
</evidence>
<accession>A0A0M0JT61</accession>
<dbReference type="InterPro" id="IPR000774">
    <property type="entry name" value="PPIase_FKBP_N"/>
</dbReference>
<dbReference type="EC" id="5.2.1.8" evidence="2 6"/>
<keyword evidence="3" id="KW-0547">Nucleotide-binding</keyword>
<dbReference type="OrthoDB" id="433738at2759"/>
<proteinExistence type="predicted"/>
<dbReference type="PROSITE" id="PS50059">
    <property type="entry name" value="FKBP_PPIASE"/>
    <property type="match status" value="1"/>
</dbReference>
<feature type="region of interest" description="Disordered" evidence="7">
    <location>
        <begin position="1"/>
        <end position="38"/>
    </location>
</feature>
<dbReference type="AlphaFoldDB" id="A0A0M0JT61"/>
<protein>
    <recommendedName>
        <fullName evidence="2 6">peptidylprolyl isomerase</fullName>
        <ecNumber evidence="2 6">5.2.1.8</ecNumber>
    </recommendedName>
</protein>
<keyword evidence="10" id="KW-1185">Reference proteome</keyword>
<dbReference type="PANTHER" id="PTHR43811:SF19">
    <property type="entry name" value="39 KDA FK506-BINDING NUCLEAR PROTEIN"/>
    <property type="match status" value="1"/>
</dbReference>
<dbReference type="SUPFAM" id="SSF54534">
    <property type="entry name" value="FKBP-like"/>
    <property type="match status" value="1"/>
</dbReference>